<dbReference type="PROSITE" id="PS50995">
    <property type="entry name" value="HTH_MARR_2"/>
    <property type="match status" value="1"/>
</dbReference>
<comment type="caution">
    <text evidence="2">The sequence shown here is derived from an EMBL/GenBank/DDBJ whole genome shotgun (WGS) entry which is preliminary data.</text>
</comment>
<evidence type="ECO:0000259" key="1">
    <source>
        <dbReference type="PROSITE" id="PS50995"/>
    </source>
</evidence>
<reference evidence="2 3" key="1">
    <citation type="journal article" date="2017" name="Int J Environ Stud">
        <title>Does the Miocene-Pliocene relict legume Oxytropis triphylla form nitrogen-fixing nodules with a combination of bacterial strains?</title>
        <authorList>
            <person name="Safronova V."/>
            <person name="Belimov A."/>
            <person name="Sazanova A."/>
            <person name="Kuznetsova I."/>
            <person name="Popova J."/>
            <person name="Andronov E."/>
            <person name="Verkhozina A."/>
            <person name="Tikhonovich I."/>
        </authorList>
    </citation>
    <scope>NUCLEOTIDE SEQUENCE [LARGE SCALE GENOMIC DNA]</scope>
    <source>
        <strain evidence="2 3">Tri-38</strain>
    </source>
</reference>
<organism evidence="2 3">
    <name type="scientific">Phyllobacterium zundukense</name>
    <dbReference type="NCBI Taxonomy" id="1867719"/>
    <lineage>
        <taxon>Bacteria</taxon>
        <taxon>Pseudomonadati</taxon>
        <taxon>Pseudomonadota</taxon>
        <taxon>Alphaproteobacteria</taxon>
        <taxon>Hyphomicrobiales</taxon>
        <taxon>Phyllobacteriaceae</taxon>
        <taxon>Phyllobacterium</taxon>
    </lineage>
</organism>
<dbReference type="EMBL" id="MZMT01000020">
    <property type="protein sequence ID" value="PIO45372.1"/>
    <property type="molecule type" value="Genomic_DNA"/>
</dbReference>
<protein>
    <submittedName>
        <fullName evidence="2">MarR family transcriptional regulator</fullName>
    </submittedName>
</protein>
<dbReference type="InterPro" id="IPR000835">
    <property type="entry name" value="HTH_MarR-typ"/>
</dbReference>
<dbReference type="OrthoDB" id="9793286at2"/>
<dbReference type="Gene3D" id="1.10.10.10">
    <property type="entry name" value="Winged helix-like DNA-binding domain superfamily/Winged helix DNA-binding domain"/>
    <property type="match status" value="1"/>
</dbReference>
<dbReference type="SMART" id="SM00347">
    <property type="entry name" value="HTH_MARR"/>
    <property type="match status" value="1"/>
</dbReference>
<dbReference type="Pfam" id="PF12802">
    <property type="entry name" value="MarR_2"/>
    <property type="match status" value="1"/>
</dbReference>
<sequence length="191" mass="21257">MISKLLQHIVDTDTATLPSGDTNAVSVRPGGRTSTHTTVVTHFELARTLERANRRFASFLQAEMTRRGVQEIGPAHAMLLLTIGNDELSVGQLMDRGPYGGTNLSYYLKQLGECGYIERIPLARDRRTARIRLSEKARQLCSDLTEVAAKYHRLVAGDPENMRNMEVAFETLDRLERAWATAAIFGAPGER</sequence>
<dbReference type="InterPro" id="IPR036390">
    <property type="entry name" value="WH_DNA-bd_sf"/>
</dbReference>
<feature type="domain" description="HTH marR-type" evidence="1">
    <location>
        <begin position="42"/>
        <end position="177"/>
    </location>
</feature>
<dbReference type="SUPFAM" id="SSF46785">
    <property type="entry name" value="Winged helix' DNA-binding domain"/>
    <property type="match status" value="1"/>
</dbReference>
<dbReference type="GO" id="GO:0003700">
    <property type="term" value="F:DNA-binding transcription factor activity"/>
    <property type="evidence" value="ECO:0007669"/>
    <property type="project" value="InterPro"/>
</dbReference>
<accession>A0A2N9W0V4</accession>
<dbReference type="RefSeq" id="WP_099997737.1">
    <property type="nucleotide sequence ID" value="NZ_CP017940.1"/>
</dbReference>
<dbReference type="InterPro" id="IPR036388">
    <property type="entry name" value="WH-like_DNA-bd_sf"/>
</dbReference>
<dbReference type="Proteomes" id="UP000232163">
    <property type="component" value="Unassembled WGS sequence"/>
</dbReference>
<name>A0A2N9W0V4_9HYPH</name>
<dbReference type="KEGG" id="pht:BLM14_01225"/>
<evidence type="ECO:0000313" key="3">
    <source>
        <dbReference type="Proteomes" id="UP000232163"/>
    </source>
</evidence>
<evidence type="ECO:0000313" key="2">
    <source>
        <dbReference type="EMBL" id="PIO45372.1"/>
    </source>
</evidence>
<dbReference type="AlphaFoldDB" id="A0A2N9W0V4"/>
<proteinExistence type="predicted"/>
<gene>
    <name evidence="2" type="ORF">B5P45_07840</name>
</gene>
<keyword evidence="3" id="KW-1185">Reference proteome</keyword>